<dbReference type="Pfam" id="PF01757">
    <property type="entry name" value="Acyl_transf_3"/>
    <property type="match status" value="1"/>
</dbReference>
<gene>
    <name evidence="3" type="ORF">SPRG_12780</name>
</gene>
<evidence type="ECO:0000313" key="3">
    <source>
        <dbReference type="EMBL" id="KDO22318.1"/>
    </source>
</evidence>
<dbReference type="KEGG" id="spar:SPRG_12780"/>
<feature type="transmembrane region" description="Helical" evidence="1">
    <location>
        <begin position="101"/>
        <end position="120"/>
    </location>
</feature>
<evidence type="ECO:0000256" key="1">
    <source>
        <dbReference type="SAM" id="Phobius"/>
    </source>
</evidence>
<dbReference type="PANTHER" id="PTHR23028:SF53">
    <property type="entry name" value="ACYL_TRANSF_3 DOMAIN-CONTAINING PROTEIN"/>
    <property type="match status" value="1"/>
</dbReference>
<feature type="transmembrane region" description="Helical" evidence="1">
    <location>
        <begin position="226"/>
        <end position="250"/>
    </location>
</feature>
<dbReference type="VEuPathDB" id="FungiDB:SPRG_12780"/>
<protein>
    <recommendedName>
        <fullName evidence="2">Acyltransferase 3 domain-containing protein</fullName>
    </recommendedName>
</protein>
<dbReference type="InterPro" id="IPR050879">
    <property type="entry name" value="Acyltransferase_3"/>
</dbReference>
<feature type="transmembrane region" description="Helical" evidence="1">
    <location>
        <begin position="62"/>
        <end position="80"/>
    </location>
</feature>
<keyword evidence="1" id="KW-0472">Membrane</keyword>
<feature type="transmembrane region" description="Helical" evidence="1">
    <location>
        <begin position="333"/>
        <end position="352"/>
    </location>
</feature>
<accession>A0A067BVM6</accession>
<dbReference type="GO" id="GO:0000271">
    <property type="term" value="P:polysaccharide biosynthetic process"/>
    <property type="evidence" value="ECO:0007669"/>
    <property type="project" value="TreeGrafter"/>
</dbReference>
<feature type="transmembrane region" description="Helical" evidence="1">
    <location>
        <begin position="155"/>
        <end position="176"/>
    </location>
</feature>
<keyword evidence="4" id="KW-1185">Reference proteome</keyword>
<organism evidence="3 4">
    <name type="scientific">Saprolegnia parasitica (strain CBS 223.65)</name>
    <dbReference type="NCBI Taxonomy" id="695850"/>
    <lineage>
        <taxon>Eukaryota</taxon>
        <taxon>Sar</taxon>
        <taxon>Stramenopiles</taxon>
        <taxon>Oomycota</taxon>
        <taxon>Saprolegniomycetes</taxon>
        <taxon>Saprolegniales</taxon>
        <taxon>Saprolegniaceae</taxon>
        <taxon>Saprolegnia</taxon>
    </lineage>
</organism>
<dbReference type="RefSeq" id="XP_012206954.1">
    <property type="nucleotide sequence ID" value="XM_012351564.1"/>
</dbReference>
<dbReference type="GeneID" id="24134713"/>
<name>A0A067BVM6_SAPPC</name>
<feature type="domain" description="Acyltransferase 3" evidence="2">
    <location>
        <begin position="35"/>
        <end position="235"/>
    </location>
</feature>
<dbReference type="InterPro" id="IPR002656">
    <property type="entry name" value="Acyl_transf_3_dom"/>
</dbReference>
<evidence type="ECO:0000259" key="2">
    <source>
        <dbReference type="Pfam" id="PF01757"/>
    </source>
</evidence>
<proteinExistence type="predicted"/>
<dbReference type="EMBL" id="KK583270">
    <property type="protein sequence ID" value="KDO22318.1"/>
    <property type="molecule type" value="Genomic_DNA"/>
</dbReference>
<dbReference type="GO" id="GO:0016747">
    <property type="term" value="F:acyltransferase activity, transferring groups other than amino-acyl groups"/>
    <property type="evidence" value="ECO:0007669"/>
    <property type="project" value="InterPro"/>
</dbReference>
<reference evidence="3 4" key="1">
    <citation type="journal article" date="2013" name="PLoS Genet.">
        <title>Distinctive expansion of potential virulence genes in the genome of the oomycete fish pathogen Saprolegnia parasitica.</title>
        <authorList>
            <person name="Jiang R.H."/>
            <person name="de Bruijn I."/>
            <person name="Haas B.J."/>
            <person name="Belmonte R."/>
            <person name="Lobach L."/>
            <person name="Christie J."/>
            <person name="van den Ackerveken G."/>
            <person name="Bottin A."/>
            <person name="Bulone V."/>
            <person name="Diaz-Moreno S.M."/>
            <person name="Dumas B."/>
            <person name="Fan L."/>
            <person name="Gaulin E."/>
            <person name="Govers F."/>
            <person name="Grenville-Briggs L.J."/>
            <person name="Horner N.R."/>
            <person name="Levin J.Z."/>
            <person name="Mammella M."/>
            <person name="Meijer H.J."/>
            <person name="Morris P."/>
            <person name="Nusbaum C."/>
            <person name="Oome S."/>
            <person name="Phillips A.J."/>
            <person name="van Rooyen D."/>
            <person name="Rzeszutek E."/>
            <person name="Saraiva M."/>
            <person name="Secombes C.J."/>
            <person name="Seidl M.F."/>
            <person name="Snel B."/>
            <person name="Stassen J.H."/>
            <person name="Sykes S."/>
            <person name="Tripathy S."/>
            <person name="van den Berg H."/>
            <person name="Vega-Arreguin J.C."/>
            <person name="Wawra S."/>
            <person name="Young S.K."/>
            <person name="Zeng Q."/>
            <person name="Dieguez-Uribeondo J."/>
            <person name="Russ C."/>
            <person name="Tyler B.M."/>
            <person name="van West P."/>
        </authorList>
    </citation>
    <scope>NUCLEOTIDE SEQUENCE [LARGE SCALE GENOMIC DNA]</scope>
    <source>
        <strain evidence="3 4">CBS 223.65</strain>
    </source>
</reference>
<dbReference type="PANTHER" id="PTHR23028">
    <property type="entry name" value="ACETYLTRANSFERASE"/>
    <property type="match status" value="1"/>
</dbReference>
<dbReference type="AlphaFoldDB" id="A0A067BVM6"/>
<keyword evidence="1" id="KW-0812">Transmembrane</keyword>
<dbReference type="Proteomes" id="UP000030745">
    <property type="component" value="Unassembled WGS sequence"/>
</dbReference>
<sequence>METDPFLPRGPLSNQVQADEACDHQLSPPCGYRPDIDGLRALAIVSVLVFHAYPSLLPGGFTGINIFFVISGFLVSDVLFKQHEECNFTYASFYERRVRRVAPTLIIVLLTTLCLGSIFLKGAFLKHTAATLLTTNVQVLSLERAYSKYGSNPVLHLWSLGVGGLFYIFWPFFYVFVMKQPYKRAVQLQIAFSALSFVINIIASVGNHDNKTVLYLPLGRFWQLSMGGLLSAFPGVWALLPTVGATLLIAAGPQAPFNHYVLSNDVLVDIGKISYGVYLWHWPLLIISNRQYPPTLSRPFTMEPWCMLQVSVALSIITYELVEQPLRWGKPKWITPALVLCVLGLVALAATLRML</sequence>
<keyword evidence="1" id="KW-1133">Transmembrane helix</keyword>
<dbReference type="OrthoDB" id="207378at2759"/>
<evidence type="ECO:0000313" key="4">
    <source>
        <dbReference type="Proteomes" id="UP000030745"/>
    </source>
</evidence>
<dbReference type="GO" id="GO:0016020">
    <property type="term" value="C:membrane"/>
    <property type="evidence" value="ECO:0007669"/>
    <property type="project" value="TreeGrafter"/>
</dbReference>